<protein>
    <submittedName>
        <fullName evidence="1">Uncharacterized protein</fullName>
    </submittedName>
</protein>
<comment type="caution">
    <text evidence="1">The sequence shown here is derived from an EMBL/GenBank/DDBJ whole genome shotgun (WGS) entry which is preliminary data.</text>
</comment>
<dbReference type="AlphaFoldDB" id="A0A9J5YNT7"/>
<sequence>MEFTSLVDTSLDLSFRLRPVLEKVPKQEVQSDFTGLSRERENMGVKNEAGDLLEELNRVSSENKKLTEMLTVVCEITML</sequence>
<name>A0A9J5YNT7_SOLCO</name>
<dbReference type="Proteomes" id="UP000824120">
    <property type="component" value="Chromosome 6"/>
</dbReference>
<dbReference type="EMBL" id="JACXVP010000006">
    <property type="protein sequence ID" value="KAG5602113.1"/>
    <property type="molecule type" value="Genomic_DNA"/>
</dbReference>
<dbReference type="OrthoDB" id="1733010at2759"/>
<reference evidence="1 2" key="1">
    <citation type="submission" date="2020-09" db="EMBL/GenBank/DDBJ databases">
        <title>De no assembly of potato wild relative species, Solanum commersonii.</title>
        <authorList>
            <person name="Cho K."/>
        </authorList>
    </citation>
    <scope>NUCLEOTIDE SEQUENCE [LARGE SCALE GENOMIC DNA]</scope>
    <source>
        <strain evidence="1">LZ3.2</strain>
        <tissue evidence="1">Leaf</tissue>
    </source>
</reference>
<evidence type="ECO:0000313" key="2">
    <source>
        <dbReference type="Proteomes" id="UP000824120"/>
    </source>
</evidence>
<accession>A0A9J5YNT7</accession>
<gene>
    <name evidence="1" type="ORF">H5410_033483</name>
</gene>
<proteinExistence type="predicted"/>
<organism evidence="1 2">
    <name type="scientific">Solanum commersonii</name>
    <name type="common">Commerson's wild potato</name>
    <name type="synonym">Commerson's nightshade</name>
    <dbReference type="NCBI Taxonomy" id="4109"/>
    <lineage>
        <taxon>Eukaryota</taxon>
        <taxon>Viridiplantae</taxon>
        <taxon>Streptophyta</taxon>
        <taxon>Embryophyta</taxon>
        <taxon>Tracheophyta</taxon>
        <taxon>Spermatophyta</taxon>
        <taxon>Magnoliopsida</taxon>
        <taxon>eudicotyledons</taxon>
        <taxon>Gunneridae</taxon>
        <taxon>Pentapetalae</taxon>
        <taxon>asterids</taxon>
        <taxon>lamiids</taxon>
        <taxon>Solanales</taxon>
        <taxon>Solanaceae</taxon>
        <taxon>Solanoideae</taxon>
        <taxon>Solaneae</taxon>
        <taxon>Solanum</taxon>
    </lineage>
</organism>
<keyword evidence="2" id="KW-1185">Reference proteome</keyword>
<evidence type="ECO:0000313" key="1">
    <source>
        <dbReference type="EMBL" id="KAG5602113.1"/>
    </source>
</evidence>